<evidence type="ECO:0000256" key="5">
    <source>
        <dbReference type="ARBA" id="ARBA00022741"/>
    </source>
</evidence>
<dbReference type="Proteomes" id="UP000260665">
    <property type="component" value="Unassembled WGS sequence"/>
</dbReference>
<proteinExistence type="inferred from homology"/>
<dbReference type="InterPro" id="IPR003593">
    <property type="entry name" value="AAA+_ATPase"/>
</dbReference>
<evidence type="ECO:0000259" key="7">
    <source>
        <dbReference type="PROSITE" id="PS50893"/>
    </source>
</evidence>
<dbReference type="AlphaFoldDB" id="A0A3E1R5Q1"/>
<dbReference type="GO" id="GO:0005524">
    <property type="term" value="F:ATP binding"/>
    <property type="evidence" value="ECO:0007669"/>
    <property type="project" value="UniProtKB-KW"/>
</dbReference>
<sequence length="308" mass="33124">MIEVSGLSKRFGSVQAVTELSISVLAGELFGLVGPDGAGKTTTMRMLAGVIRPDKGRIVIDGVDVVAMPEQVKRHVSYMPQRFGLYDDLTVEENIRFYADLFEMPPAIWRARAAATLEAADMAPFRRRLAGQLSGGMKQKLGLVCSLVHAPRVLLLDEPTTGVDPLSRREFWQILYSLRGEGVAMLISTAYLDEAERCDRLALLHAGAVMHCDTPAGLRARMPGVMLDIGIEASREALQALASLPGVMGLLRVGTGLHVHVDLPTRQEAIAATLVHAGVAVSSIAVIAPSIEDLFVALLEHGSVKEPD</sequence>
<dbReference type="InterPro" id="IPR027417">
    <property type="entry name" value="P-loop_NTPase"/>
</dbReference>
<evidence type="ECO:0000313" key="9">
    <source>
        <dbReference type="Proteomes" id="UP000260665"/>
    </source>
</evidence>
<dbReference type="PANTHER" id="PTHR42711:SF5">
    <property type="entry name" value="ABC TRANSPORTER ATP-BINDING PROTEIN NATA"/>
    <property type="match status" value="1"/>
</dbReference>
<reference evidence="8 9" key="1">
    <citation type="submission" date="2018-05" db="EMBL/GenBank/DDBJ databases">
        <title>Rhodoferax soyangensis sp.nov., isolated from an oligotrophic freshwater lake.</title>
        <authorList>
            <person name="Park M."/>
        </authorList>
    </citation>
    <scope>NUCLEOTIDE SEQUENCE [LARGE SCALE GENOMIC DNA]</scope>
    <source>
        <strain evidence="8 9">IMCC26218</strain>
    </source>
</reference>
<comment type="caution">
    <text evidence="8">The sequence shown here is derived from an EMBL/GenBank/DDBJ whole genome shotgun (WGS) entry which is preliminary data.</text>
</comment>
<keyword evidence="3" id="KW-0536">Nodulation</keyword>
<evidence type="ECO:0000256" key="4">
    <source>
        <dbReference type="ARBA" id="ARBA00022475"/>
    </source>
</evidence>
<gene>
    <name evidence="8" type="ORF">DIC66_22390</name>
</gene>
<keyword evidence="5" id="KW-0547">Nucleotide-binding</keyword>
<evidence type="ECO:0000256" key="6">
    <source>
        <dbReference type="ARBA" id="ARBA00022840"/>
    </source>
</evidence>
<keyword evidence="2" id="KW-0813">Transport</keyword>
<dbReference type="GO" id="GO:0016887">
    <property type="term" value="F:ATP hydrolysis activity"/>
    <property type="evidence" value="ECO:0007669"/>
    <property type="project" value="InterPro"/>
</dbReference>
<comment type="similarity">
    <text evidence="1">Belongs to the ABC transporter superfamily.</text>
</comment>
<dbReference type="PROSITE" id="PS50893">
    <property type="entry name" value="ABC_TRANSPORTER_2"/>
    <property type="match status" value="1"/>
</dbReference>
<evidence type="ECO:0000256" key="1">
    <source>
        <dbReference type="ARBA" id="ARBA00005417"/>
    </source>
</evidence>
<dbReference type="Gene3D" id="3.40.50.300">
    <property type="entry name" value="P-loop containing nucleotide triphosphate hydrolases"/>
    <property type="match status" value="1"/>
</dbReference>
<feature type="domain" description="ABC transporter" evidence="7">
    <location>
        <begin position="2"/>
        <end position="231"/>
    </location>
</feature>
<keyword evidence="6 8" id="KW-0067">ATP-binding</keyword>
<dbReference type="PANTHER" id="PTHR42711">
    <property type="entry name" value="ABC TRANSPORTER ATP-BINDING PROTEIN"/>
    <property type="match status" value="1"/>
</dbReference>
<evidence type="ECO:0000256" key="3">
    <source>
        <dbReference type="ARBA" id="ARBA00022458"/>
    </source>
</evidence>
<dbReference type="InterPro" id="IPR050763">
    <property type="entry name" value="ABC_transporter_ATP-binding"/>
</dbReference>
<evidence type="ECO:0000313" key="8">
    <source>
        <dbReference type="EMBL" id="RFO94664.1"/>
    </source>
</evidence>
<organism evidence="8 9">
    <name type="scientific">Rhodoferax lacus</name>
    <dbReference type="NCBI Taxonomy" id="2184758"/>
    <lineage>
        <taxon>Bacteria</taxon>
        <taxon>Pseudomonadati</taxon>
        <taxon>Pseudomonadota</taxon>
        <taxon>Betaproteobacteria</taxon>
        <taxon>Burkholderiales</taxon>
        <taxon>Comamonadaceae</taxon>
        <taxon>Rhodoferax</taxon>
    </lineage>
</organism>
<dbReference type="Pfam" id="PF00005">
    <property type="entry name" value="ABC_tran"/>
    <property type="match status" value="1"/>
</dbReference>
<dbReference type="InterPro" id="IPR003439">
    <property type="entry name" value="ABC_transporter-like_ATP-bd"/>
</dbReference>
<keyword evidence="4" id="KW-0472">Membrane</keyword>
<dbReference type="EMBL" id="QFZK01000036">
    <property type="protein sequence ID" value="RFO94664.1"/>
    <property type="molecule type" value="Genomic_DNA"/>
</dbReference>
<dbReference type="RefSeq" id="WP_117180409.1">
    <property type="nucleotide sequence ID" value="NZ_QFZK01000036.1"/>
</dbReference>
<evidence type="ECO:0000256" key="2">
    <source>
        <dbReference type="ARBA" id="ARBA00022448"/>
    </source>
</evidence>
<dbReference type="SUPFAM" id="SSF52540">
    <property type="entry name" value="P-loop containing nucleoside triphosphate hydrolases"/>
    <property type="match status" value="1"/>
</dbReference>
<accession>A0A3E1R5Q1</accession>
<keyword evidence="4" id="KW-1003">Cell membrane</keyword>
<dbReference type="OrthoDB" id="9804819at2"/>
<dbReference type="SMART" id="SM00382">
    <property type="entry name" value="AAA"/>
    <property type="match status" value="1"/>
</dbReference>
<name>A0A3E1R5Q1_9BURK</name>
<keyword evidence="9" id="KW-1185">Reference proteome</keyword>
<dbReference type="InterPro" id="IPR017871">
    <property type="entry name" value="ABC_transporter-like_CS"/>
</dbReference>
<dbReference type="PROSITE" id="PS00211">
    <property type="entry name" value="ABC_TRANSPORTER_1"/>
    <property type="match status" value="1"/>
</dbReference>
<dbReference type="CDD" id="cd03230">
    <property type="entry name" value="ABC_DR_subfamily_A"/>
    <property type="match status" value="1"/>
</dbReference>
<protein>
    <submittedName>
        <fullName evidence="8">Multidrug ABC transporter ATP-binding protein</fullName>
    </submittedName>
</protein>